<dbReference type="Proteomes" id="UP000737171">
    <property type="component" value="Unassembled WGS sequence"/>
</dbReference>
<comment type="caution">
    <text evidence="1">The sequence shown here is derived from an EMBL/GenBank/DDBJ whole genome shotgun (WGS) entry which is preliminary data.</text>
</comment>
<protein>
    <submittedName>
        <fullName evidence="1">Nucleotidyltransferase family protein</fullName>
    </submittedName>
</protein>
<dbReference type="Pfam" id="PF06042">
    <property type="entry name" value="NTP_transf_6"/>
    <property type="match status" value="1"/>
</dbReference>
<sequence>MTALQAVRDEGLASWCIGAGAVRNVVWDHLHGHTVPSALADVDVAYFDGDDLCPKSERAIEARLRAAHPSLPWEVTNQAAVHRGFEAHFGHAVAPLRSLDEAVGSWPEYATSVGLWLDAHDALHVIAPHGLDDLFAMTVRRNPIRVSVDTYRQRCAAKRYAERWPRVRVLAC</sequence>
<evidence type="ECO:0000313" key="1">
    <source>
        <dbReference type="EMBL" id="NRF71462.1"/>
    </source>
</evidence>
<proteinExistence type="predicted"/>
<organism evidence="1 2">
    <name type="scientific">Pseudaquabacterium terrae</name>
    <dbReference type="NCBI Taxonomy" id="2732868"/>
    <lineage>
        <taxon>Bacteria</taxon>
        <taxon>Pseudomonadati</taxon>
        <taxon>Pseudomonadota</taxon>
        <taxon>Betaproteobacteria</taxon>
        <taxon>Burkholderiales</taxon>
        <taxon>Sphaerotilaceae</taxon>
        <taxon>Pseudaquabacterium</taxon>
    </lineage>
</organism>
<dbReference type="PANTHER" id="PTHR39166">
    <property type="entry name" value="BLL1166 PROTEIN"/>
    <property type="match status" value="1"/>
</dbReference>
<dbReference type="PANTHER" id="PTHR39166:SF1">
    <property type="entry name" value="BLL1166 PROTEIN"/>
    <property type="match status" value="1"/>
</dbReference>
<reference evidence="1 2" key="1">
    <citation type="submission" date="2020-05" db="EMBL/GenBank/DDBJ databases">
        <title>Aquincola sp. isolate from soil.</title>
        <authorList>
            <person name="Han J."/>
            <person name="Kim D.-U."/>
        </authorList>
    </citation>
    <scope>NUCLEOTIDE SEQUENCE [LARGE SCALE GENOMIC DNA]</scope>
    <source>
        <strain evidence="1 2">S2</strain>
    </source>
</reference>
<name>A0ABX2ERU5_9BURK</name>
<gene>
    <name evidence="1" type="ORF">HLB44_31195</name>
</gene>
<keyword evidence="2" id="KW-1185">Reference proteome</keyword>
<evidence type="ECO:0000313" key="2">
    <source>
        <dbReference type="Proteomes" id="UP000737171"/>
    </source>
</evidence>
<dbReference type="InterPro" id="IPR009267">
    <property type="entry name" value="NTP_transf_6"/>
</dbReference>
<accession>A0ABX2ERU5</accession>
<dbReference type="EMBL" id="JABRWJ010000012">
    <property type="protein sequence ID" value="NRF71462.1"/>
    <property type="molecule type" value="Genomic_DNA"/>
</dbReference>